<name>D8R4R9_SELML</name>
<dbReference type="Gramene" id="EFJ33151">
    <property type="protein sequence ID" value="EFJ33151"/>
    <property type="gene ID" value="SELMODRAFT_84423"/>
</dbReference>
<evidence type="ECO:0000256" key="4">
    <source>
        <dbReference type="RuleBase" id="RU362057"/>
    </source>
</evidence>
<feature type="region of interest" description="Disordered" evidence="5">
    <location>
        <begin position="71"/>
        <end position="91"/>
    </location>
</feature>
<accession>D8R4R9</accession>
<dbReference type="Gene3D" id="3.40.50.2000">
    <property type="entry name" value="Glycogen Phosphorylase B"/>
    <property type="match status" value="2"/>
</dbReference>
<dbReference type="PANTHER" id="PTHR11926">
    <property type="entry name" value="GLUCOSYL/GLUCURONOSYL TRANSFERASES"/>
    <property type="match status" value="1"/>
</dbReference>
<dbReference type="CDD" id="cd03784">
    <property type="entry name" value="GT1_Gtf-like"/>
    <property type="match status" value="1"/>
</dbReference>
<dbReference type="Pfam" id="PF26168">
    <property type="entry name" value="Glyco_transf_N"/>
    <property type="match status" value="1"/>
</dbReference>
<evidence type="ECO:0000313" key="7">
    <source>
        <dbReference type="EMBL" id="EFJ33151.1"/>
    </source>
</evidence>
<sequence>MAGASKKPHVLAFPFPIPGHTNSLMHFCRRLAACDVTITYASNPSNMKLMHQTRDLIADPHAKSNVRIVEVSDDPGNSMRSSNDLAKGDPSENLEKPIVAVRAMAASVRELIRKLQEDGNPVCCMITDTFNGFTQDLADEFGIPRAVFWTSNAISDIYHLFLPELMSKGFVPGSKETLLLPARKTDELITFLPGCPPMPATDLPLSFYYDHPILGMVCDGASRFAEARFALCNTYEELEPHAVATLRSEMKSSYFPVGPCLSPAFFAGESTAVGRSSELLSPEDLACLEWLDTQKESSVIYVSFGSVATMSVEQFQELARGLERSNQPFVLVLRKTLVADPSVHDFFEGLKQRIGKRGIVISWAPQMHVLLHPAVGGFLTHCGWNSTVEGICAGVPMLAWPCMAEQNVNCKELVEHWKLAIPVQDDRDKSSTVSVSSERIADLVVRLMRGDEGREMRARAREFREATAAAIAEGGSSDRNLKAFAQALRDFV</sequence>
<dbReference type="AlphaFoldDB" id="D8R4R9"/>
<dbReference type="KEGG" id="smo:SELMODRAFT_84423"/>
<dbReference type="Pfam" id="PF00201">
    <property type="entry name" value="UDPGT"/>
    <property type="match status" value="1"/>
</dbReference>
<evidence type="ECO:0000259" key="6">
    <source>
        <dbReference type="Pfam" id="PF26168"/>
    </source>
</evidence>
<dbReference type="InParanoid" id="D8R4R9"/>
<protein>
    <recommendedName>
        <fullName evidence="4">Glycosyltransferase</fullName>
        <ecNumber evidence="4">2.4.1.-</ecNumber>
    </recommendedName>
</protein>
<evidence type="ECO:0000256" key="2">
    <source>
        <dbReference type="ARBA" id="ARBA00022679"/>
    </source>
</evidence>
<dbReference type="EC" id="2.4.1.-" evidence="4"/>
<dbReference type="GO" id="GO:0035251">
    <property type="term" value="F:UDP-glucosyltransferase activity"/>
    <property type="evidence" value="ECO:0000318"/>
    <property type="project" value="GO_Central"/>
</dbReference>
<dbReference type="SUPFAM" id="SSF53756">
    <property type="entry name" value="UDP-Glycosyltransferase/glycogen phosphorylase"/>
    <property type="match status" value="1"/>
</dbReference>
<comment type="similarity">
    <text evidence="1 3">Belongs to the UDP-glycosyltransferase family.</text>
</comment>
<dbReference type="PANTHER" id="PTHR11926:SF774">
    <property type="entry name" value="UDP-GLYCOSYLTRANSFERASE 85A1-RELATED"/>
    <property type="match status" value="1"/>
</dbReference>
<gene>
    <name evidence="7" type="ORF">SELMODRAFT_84423</name>
</gene>
<proteinExistence type="inferred from homology"/>
<dbReference type="InterPro" id="IPR002213">
    <property type="entry name" value="UDP_glucos_trans"/>
</dbReference>
<dbReference type="InterPro" id="IPR035595">
    <property type="entry name" value="UDP_glycos_trans_CS"/>
</dbReference>
<evidence type="ECO:0000313" key="8">
    <source>
        <dbReference type="Proteomes" id="UP000001514"/>
    </source>
</evidence>
<evidence type="ECO:0000256" key="1">
    <source>
        <dbReference type="ARBA" id="ARBA00009995"/>
    </source>
</evidence>
<dbReference type="EMBL" id="GL377571">
    <property type="protein sequence ID" value="EFJ33151.1"/>
    <property type="molecule type" value="Genomic_DNA"/>
</dbReference>
<keyword evidence="8" id="KW-1185">Reference proteome</keyword>
<dbReference type="FunFam" id="3.40.50.2000:FF:000060">
    <property type="entry name" value="Glycosyltransferase"/>
    <property type="match status" value="1"/>
</dbReference>
<dbReference type="HOGENOM" id="CLU_001724_0_2_1"/>
<keyword evidence="3" id="KW-0328">Glycosyltransferase</keyword>
<evidence type="ECO:0000256" key="3">
    <source>
        <dbReference type="RuleBase" id="RU003718"/>
    </source>
</evidence>
<evidence type="ECO:0000256" key="5">
    <source>
        <dbReference type="SAM" id="MobiDB-lite"/>
    </source>
</evidence>
<dbReference type="eggNOG" id="KOG1192">
    <property type="taxonomic scope" value="Eukaryota"/>
</dbReference>
<dbReference type="Proteomes" id="UP000001514">
    <property type="component" value="Unassembled WGS sequence"/>
</dbReference>
<dbReference type="InterPro" id="IPR058980">
    <property type="entry name" value="Glyco_transf_N"/>
</dbReference>
<keyword evidence="2 3" id="KW-0808">Transferase</keyword>
<reference evidence="7 8" key="1">
    <citation type="journal article" date="2011" name="Science">
        <title>The Selaginella genome identifies genetic changes associated with the evolution of vascular plants.</title>
        <authorList>
            <person name="Banks J.A."/>
            <person name="Nishiyama T."/>
            <person name="Hasebe M."/>
            <person name="Bowman J.L."/>
            <person name="Gribskov M."/>
            <person name="dePamphilis C."/>
            <person name="Albert V.A."/>
            <person name="Aono N."/>
            <person name="Aoyama T."/>
            <person name="Ambrose B.A."/>
            <person name="Ashton N.W."/>
            <person name="Axtell M.J."/>
            <person name="Barker E."/>
            <person name="Barker M.S."/>
            <person name="Bennetzen J.L."/>
            <person name="Bonawitz N.D."/>
            <person name="Chapple C."/>
            <person name="Cheng C."/>
            <person name="Correa L.G."/>
            <person name="Dacre M."/>
            <person name="DeBarry J."/>
            <person name="Dreyer I."/>
            <person name="Elias M."/>
            <person name="Engstrom E.M."/>
            <person name="Estelle M."/>
            <person name="Feng L."/>
            <person name="Finet C."/>
            <person name="Floyd S.K."/>
            <person name="Frommer W.B."/>
            <person name="Fujita T."/>
            <person name="Gramzow L."/>
            <person name="Gutensohn M."/>
            <person name="Harholt J."/>
            <person name="Hattori M."/>
            <person name="Heyl A."/>
            <person name="Hirai T."/>
            <person name="Hiwatashi Y."/>
            <person name="Ishikawa M."/>
            <person name="Iwata M."/>
            <person name="Karol K.G."/>
            <person name="Koehler B."/>
            <person name="Kolukisaoglu U."/>
            <person name="Kubo M."/>
            <person name="Kurata T."/>
            <person name="Lalonde S."/>
            <person name="Li K."/>
            <person name="Li Y."/>
            <person name="Litt A."/>
            <person name="Lyons E."/>
            <person name="Manning G."/>
            <person name="Maruyama T."/>
            <person name="Michael T.P."/>
            <person name="Mikami K."/>
            <person name="Miyazaki S."/>
            <person name="Morinaga S."/>
            <person name="Murata T."/>
            <person name="Mueller-Roeber B."/>
            <person name="Nelson D.R."/>
            <person name="Obara M."/>
            <person name="Oguri Y."/>
            <person name="Olmstead R.G."/>
            <person name="Onodera N."/>
            <person name="Petersen B.L."/>
            <person name="Pils B."/>
            <person name="Prigge M."/>
            <person name="Rensing S.A."/>
            <person name="Riano-Pachon D.M."/>
            <person name="Roberts A.W."/>
            <person name="Sato Y."/>
            <person name="Scheller H.V."/>
            <person name="Schulz B."/>
            <person name="Schulz C."/>
            <person name="Shakirov E.V."/>
            <person name="Shibagaki N."/>
            <person name="Shinohara N."/>
            <person name="Shippen D.E."/>
            <person name="Soerensen I."/>
            <person name="Sotooka R."/>
            <person name="Sugimoto N."/>
            <person name="Sugita M."/>
            <person name="Sumikawa N."/>
            <person name="Tanurdzic M."/>
            <person name="Theissen G."/>
            <person name="Ulvskov P."/>
            <person name="Wakazuki S."/>
            <person name="Weng J.K."/>
            <person name="Willats W.W."/>
            <person name="Wipf D."/>
            <person name="Wolf P.G."/>
            <person name="Yang L."/>
            <person name="Zimmer A.D."/>
            <person name="Zhu Q."/>
            <person name="Mitros T."/>
            <person name="Hellsten U."/>
            <person name="Loque D."/>
            <person name="Otillar R."/>
            <person name="Salamov A."/>
            <person name="Schmutz J."/>
            <person name="Shapiro H."/>
            <person name="Lindquist E."/>
            <person name="Lucas S."/>
            <person name="Rokhsar D."/>
            <person name="Grigoriev I.V."/>
        </authorList>
    </citation>
    <scope>NUCLEOTIDE SEQUENCE [LARGE SCALE GENOMIC DNA]</scope>
</reference>
<feature type="domain" description="Glycosyltransferase N-terminal" evidence="6">
    <location>
        <begin position="10"/>
        <end position="135"/>
    </location>
</feature>
<dbReference type="PROSITE" id="PS00375">
    <property type="entry name" value="UDPGT"/>
    <property type="match status" value="1"/>
</dbReference>
<organism evidence="8">
    <name type="scientific">Selaginella moellendorffii</name>
    <name type="common">Spikemoss</name>
    <dbReference type="NCBI Taxonomy" id="88036"/>
    <lineage>
        <taxon>Eukaryota</taxon>
        <taxon>Viridiplantae</taxon>
        <taxon>Streptophyta</taxon>
        <taxon>Embryophyta</taxon>
        <taxon>Tracheophyta</taxon>
        <taxon>Lycopodiopsida</taxon>
        <taxon>Selaginellales</taxon>
        <taxon>Selaginellaceae</taxon>
        <taxon>Selaginella</taxon>
    </lineage>
</organism>